<accession>A0A401TPI7</accession>
<keyword evidence="4" id="KW-1185">Reference proteome</keyword>
<comment type="caution">
    <text evidence="3">The sequence shown here is derived from an EMBL/GenBank/DDBJ whole genome shotgun (WGS) entry which is preliminary data.</text>
</comment>
<reference evidence="3 4" key="1">
    <citation type="journal article" date="2018" name="Nat. Ecol. Evol.">
        <title>Shark genomes provide insights into elasmobranch evolution and the origin of vertebrates.</title>
        <authorList>
            <person name="Hara Y"/>
            <person name="Yamaguchi K"/>
            <person name="Onimaru K"/>
            <person name="Kadota M"/>
            <person name="Koyanagi M"/>
            <person name="Keeley SD"/>
            <person name="Tatsumi K"/>
            <person name="Tanaka K"/>
            <person name="Motone F"/>
            <person name="Kageyama Y"/>
            <person name="Nozu R"/>
            <person name="Adachi N"/>
            <person name="Nishimura O"/>
            <person name="Nakagawa R"/>
            <person name="Tanegashima C"/>
            <person name="Kiyatake I"/>
            <person name="Matsumoto R"/>
            <person name="Murakumo K"/>
            <person name="Nishida K"/>
            <person name="Terakita A"/>
            <person name="Kuratani S"/>
            <person name="Sato K"/>
            <person name="Hyodo S Kuraku.S."/>
        </authorList>
    </citation>
    <scope>NUCLEOTIDE SEQUENCE [LARGE SCALE GENOMIC DNA]</scope>
</reference>
<name>A0A401TPI7_CHIPU</name>
<evidence type="ECO:0000313" key="3">
    <source>
        <dbReference type="EMBL" id="GCC44554.1"/>
    </source>
</evidence>
<feature type="region of interest" description="Disordered" evidence="1">
    <location>
        <begin position="45"/>
        <end position="96"/>
    </location>
</feature>
<evidence type="ECO:0000256" key="1">
    <source>
        <dbReference type="SAM" id="MobiDB-lite"/>
    </source>
</evidence>
<organism evidence="3 4">
    <name type="scientific">Chiloscyllium punctatum</name>
    <name type="common">Brownbanded bambooshark</name>
    <name type="synonym">Hemiscyllium punctatum</name>
    <dbReference type="NCBI Taxonomy" id="137246"/>
    <lineage>
        <taxon>Eukaryota</taxon>
        <taxon>Metazoa</taxon>
        <taxon>Chordata</taxon>
        <taxon>Craniata</taxon>
        <taxon>Vertebrata</taxon>
        <taxon>Chondrichthyes</taxon>
        <taxon>Elasmobranchii</taxon>
        <taxon>Galeomorphii</taxon>
        <taxon>Galeoidea</taxon>
        <taxon>Orectolobiformes</taxon>
        <taxon>Hemiscylliidae</taxon>
        <taxon>Chiloscyllium</taxon>
    </lineage>
</organism>
<dbReference type="AlphaFoldDB" id="A0A401TPI7"/>
<evidence type="ECO:0000256" key="2">
    <source>
        <dbReference type="SAM" id="SignalP"/>
    </source>
</evidence>
<feature type="signal peptide" evidence="2">
    <location>
        <begin position="1"/>
        <end position="18"/>
    </location>
</feature>
<protein>
    <submittedName>
        <fullName evidence="3">Uncharacterized protein</fullName>
    </submittedName>
</protein>
<evidence type="ECO:0000313" key="4">
    <source>
        <dbReference type="Proteomes" id="UP000287033"/>
    </source>
</evidence>
<proteinExistence type="predicted"/>
<keyword evidence="2" id="KW-0732">Signal</keyword>
<sequence length="116" mass="12007">MQAAAGSWWGLGWRGVGGGVARLVRPAISSCARGPGCAAIGYQPGKQAASANGSGEHAARGRTQEGCTRGGGWWRARGRGRGGRRPRGAPTPHRGLLLAEAAREGRSRARERIPIG</sequence>
<dbReference type="Proteomes" id="UP000287033">
    <property type="component" value="Unassembled WGS sequence"/>
</dbReference>
<gene>
    <name evidence="3" type="ORF">chiPu_0028560</name>
</gene>
<dbReference type="EMBL" id="BEZZ01134578">
    <property type="protein sequence ID" value="GCC44554.1"/>
    <property type="molecule type" value="Genomic_DNA"/>
</dbReference>
<feature type="chain" id="PRO_5019052943" evidence="2">
    <location>
        <begin position="19"/>
        <end position="116"/>
    </location>
</feature>
<feature type="compositionally biased region" description="Basic residues" evidence="1">
    <location>
        <begin position="76"/>
        <end position="87"/>
    </location>
</feature>